<evidence type="ECO:0000256" key="1">
    <source>
        <dbReference type="SAM" id="MobiDB-lite"/>
    </source>
</evidence>
<dbReference type="RefSeq" id="WP_037429290.1">
    <property type="nucleotide sequence ID" value="NZ_JASGOQ010000001.1"/>
</dbReference>
<feature type="region of interest" description="Disordered" evidence="1">
    <location>
        <begin position="446"/>
        <end position="504"/>
    </location>
</feature>
<sequence length="504" mass="58092">MSKLIISKSKSPLFINMINALDKHHSDACISVFIDSDNSRMLLIGGATGQYGQIEIPLEKGHGLKNAEFSIPFDFFMCMKEQQQEFNTLANQYIFELRYKNGKYINIEYCLLLRDDKKIDDSIHFPMSRFELDDAHENHIQYQVANTQRAYHELNRRSIVDIINSTNSLIPFDFVEFRKNEKEIRFQKNGEVTTKRLQDNIDLPHTLPLTEAASQTLKTLYMNSETGSIAFCLEGELLTFKTDQHTQSISLEGIDQFHQKITQESRLLLEFASNLYDFKQLNNMILKETSVRSLNTAMLLFDNNRLFSCMLPGRREFIREVSVKHLHHHDALLFSYSPRTLKDMKLKIFAKGGEIRITLTQNQNGELKLNFYDKPEDMAPFDSLNLVSEQSLLSAYLKLKNEYLNTYDDRYILPTSRQGELDLFAEQPSDVPEEIDAPVNDMESHAQYTDTTETQTEDKLKNAGVYSPTTHPDLAPKPNNKHSENITDNSSNLANIDEYGFADD</sequence>
<protein>
    <submittedName>
        <fullName evidence="2">Uncharacterized protein</fullName>
    </submittedName>
</protein>
<comment type="caution">
    <text evidence="2">The sequence shown here is derived from an EMBL/GenBank/DDBJ whole genome shotgun (WGS) entry which is preliminary data.</text>
</comment>
<reference evidence="2" key="1">
    <citation type="submission" date="2023-05" db="EMBL/GenBank/DDBJ databases">
        <title>Colonisation of extended spectrum b-lactamase- and carbapenemase-producing bacteria on hospital surfaces from low- and middle-income countries.</title>
        <authorList>
            <person name="Nieto-Rosado M."/>
            <person name="Sands K."/>
            <person name="Iregbu K."/>
            <person name="Zahra R."/>
            <person name="Mazarati J.B."/>
            <person name="Mehtar S."/>
            <person name="Barnards-Group B."/>
            <person name="Walsh T.R."/>
        </authorList>
    </citation>
    <scope>NUCLEOTIDE SEQUENCE</scope>
    <source>
        <strain evidence="2">PP-E493</strain>
    </source>
</reference>
<dbReference type="Proteomes" id="UP001187859">
    <property type="component" value="Unassembled WGS sequence"/>
</dbReference>
<accession>A0AAE4TNB6</accession>
<evidence type="ECO:0000313" key="3">
    <source>
        <dbReference type="Proteomes" id="UP001187859"/>
    </source>
</evidence>
<gene>
    <name evidence="2" type="ORF">QM089_12020</name>
</gene>
<dbReference type="AlphaFoldDB" id="A0AAE4TNB6"/>
<organism evidence="2 3">
    <name type="scientific">Shewanella xiamenensis</name>
    <dbReference type="NCBI Taxonomy" id="332186"/>
    <lineage>
        <taxon>Bacteria</taxon>
        <taxon>Pseudomonadati</taxon>
        <taxon>Pseudomonadota</taxon>
        <taxon>Gammaproteobacteria</taxon>
        <taxon>Alteromonadales</taxon>
        <taxon>Shewanellaceae</taxon>
        <taxon>Shewanella</taxon>
    </lineage>
</organism>
<evidence type="ECO:0000313" key="2">
    <source>
        <dbReference type="EMBL" id="MDV5390955.1"/>
    </source>
</evidence>
<dbReference type="EMBL" id="JASGOQ010000001">
    <property type="protein sequence ID" value="MDV5390955.1"/>
    <property type="molecule type" value="Genomic_DNA"/>
</dbReference>
<name>A0AAE4TNB6_9GAMM</name>
<proteinExistence type="predicted"/>